<feature type="region of interest" description="Disordered" evidence="1">
    <location>
        <begin position="186"/>
        <end position="291"/>
    </location>
</feature>
<dbReference type="AlphaFoldDB" id="A0A165K0R8"/>
<dbReference type="InParanoid" id="A0A165K0R8"/>
<dbReference type="Gene3D" id="3.90.810.10">
    <property type="entry name" value="CRIB domain"/>
    <property type="match status" value="1"/>
</dbReference>
<organism evidence="3 4">
    <name type="scientific">Exidia glandulosa HHB12029</name>
    <dbReference type="NCBI Taxonomy" id="1314781"/>
    <lineage>
        <taxon>Eukaryota</taxon>
        <taxon>Fungi</taxon>
        <taxon>Dikarya</taxon>
        <taxon>Basidiomycota</taxon>
        <taxon>Agaricomycotina</taxon>
        <taxon>Agaricomycetes</taxon>
        <taxon>Auriculariales</taxon>
        <taxon>Exidiaceae</taxon>
        <taxon>Exidia</taxon>
    </lineage>
</organism>
<dbReference type="Proteomes" id="UP000077266">
    <property type="component" value="Unassembled WGS sequence"/>
</dbReference>
<evidence type="ECO:0000259" key="2">
    <source>
        <dbReference type="Pfam" id="PF00786"/>
    </source>
</evidence>
<feature type="compositionally biased region" description="Low complexity" evidence="1">
    <location>
        <begin position="240"/>
        <end position="259"/>
    </location>
</feature>
<keyword evidence="4" id="KW-1185">Reference proteome</keyword>
<gene>
    <name evidence="3" type="ORF">EXIGLDRAFT_706997</name>
</gene>
<feature type="compositionally biased region" description="Polar residues" evidence="1">
    <location>
        <begin position="56"/>
        <end position="84"/>
    </location>
</feature>
<feature type="region of interest" description="Disordered" evidence="1">
    <location>
        <begin position="1"/>
        <end position="161"/>
    </location>
</feature>
<feature type="compositionally biased region" description="Low complexity" evidence="1">
    <location>
        <begin position="38"/>
        <end position="54"/>
    </location>
</feature>
<dbReference type="EMBL" id="KV425954">
    <property type="protein sequence ID" value="KZV95621.1"/>
    <property type="molecule type" value="Genomic_DNA"/>
</dbReference>
<evidence type="ECO:0000313" key="4">
    <source>
        <dbReference type="Proteomes" id="UP000077266"/>
    </source>
</evidence>
<dbReference type="Pfam" id="PF00786">
    <property type="entry name" value="PBD"/>
    <property type="match status" value="1"/>
</dbReference>
<feature type="compositionally biased region" description="Basic and acidic residues" evidence="1">
    <location>
        <begin position="101"/>
        <end position="114"/>
    </location>
</feature>
<proteinExistence type="predicted"/>
<dbReference type="InterPro" id="IPR000095">
    <property type="entry name" value="CRIB_dom"/>
</dbReference>
<feature type="compositionally biased region" description="Basic and acidic residues" evidence="1">
    <location>
        <begin position="281"/>
        <end position="291"/>
    </location>
</feature>
<dbReference type="InterPro" id="IPR036936">
    <property type="entry name" value="CRIB_dom_sf"/>
</dbReference>
<feature type="compositionally biased region" description="Polar residues" evidence="1">
    <location>
        <begin position="121"/>
        <end position="138"/>
    </location>
</feature>
<reference evidence="3 4" key="1">
    <citation type="journal article" date="2016" name="Mol. Biol. Evol.">
        <title>Comparative Genomics of Early-Diverging Mushroom-Forming Fungi Provides Insights into the Origins of Lignocellulose Decay Capabilities.</title>
        <authorList>
            <person name="Nagy L.G."/>
            <person name="Riley R."/>
            <person name="Tritt A."/>
            <person name="Adam C."/>
            <person name="Daum C."/>
            <person name="Floudas D."/>
            <person name="Sun H."/>
            <person name="Yadav J.S."/>
            <person name="Pangilinan J."/>
            <person name="Larsson K.H."/>
            <person name="Matsuura K."/>
            <person name="Barry K."/>
            <person name="Labutti K."/>
            <person name="Kuo R."/>
            <person name="Ohm R.A."/>
            <person name="Bhattacharya S.S."/>
            <person name="Shirouzu T."/>
            <person name="Yoshinaga Y."/>
            <person name="Martin F.M."/>
            <person name="Grigoriev I.V."/>
            <person name="Hibbett D.S."/>
        </authorList>
    </citation>
    <scope>NUCLEOTIDE SEQUENCE [LARGE SCALE GENOMIC DNA]</scope>
    <source>
        <strain evidence="3 4">HHB12029</strain>
    </source>
</reference>
<name>A0A165K0R8_EXIGL</name>
<dbReference type="OrthoDB" id="3070110at2759"/>
<feature type="domain" description="CRIB" evidence="2">
    <location>
        <begin position="159"/>
        <end position="208"/>
    </location>
</feature>
<evidence type="ECO:0000256" key="1">
    <source>
        <dbReference type="SAM" id="MobiDB-lite"/>
    </source>
</evidence>
<sequence length="291" mass="31806">MESSKQRFSSLKVFKFNAQGGGKPPPVPPKDNAAYPFARSLAASSSTASLGRSTDNLHSFSAPSQPESPATSYQNHSQTQLSVPSSSYAQSTYSQQQSYSDGERGRYQERDNGGFRKSIMKLTSLSRKPFNRQPSASTMAALREDEPDPPPLPTEDPGISIPWGFQHHVHVTEDFSGMPQSWAESLAAQGLSEAEIHQLQQRRMQQQQQLANGQPGGPISPVSSLNGHGRLIRPPERQGSLPMSEDPHSSSSYHSPNGSVIMPGLNGYFPSPRWHAPTHADTNDRSSARRE</sequence>
<evidence type="ECO:0000313" key="3">
    <source>
        <dbReference type="EMBL" id="KZV95621.1"/>
    </source>
</evidence>
<feature type="compositionally biased region" description="Low complexity" evidence="1">
    <location>
        <begin position="85"/>
        <end position="100"/>
    </location>
</feature>
<protein>
    <recommendedName>
        <fullName evidence="2">CRIB domain-containing protein</fullName>
    </recommendedName>
</protein>
<feature type="compositionally biased region" description="Low complexity" evidence="1">
    <location>
        <begin position="198"/>
        <end position="210"/>
    </location>
</feature>
<accession>A0A165K0R8</accession>